<reference evidence="1 2" key="1">
    <citation type="submission" date="2023-07" db="EMBL/GenBank/DDBJ databases">
        <title>Sorghum-associated microbial communities from plants grown in Nebraska, USA.</title>
        <authorList>
            <person name="Schachtman D."/>
        </authorList>
    </citation>
    <scope>NUCLEOTIDE SEQUENCE [LARGE SCALE GENOMIC DNA]</scope>
    <source>
        <strain evidence="1 2">DS1316</strain>
    </source>
</reference>
<accession>A0ABU1LIZ0</accession>
<dbReference type="RefSeq" id="WP_244745272.1">
    <property type="nucleotide sequence ID" value="NZ_CP084256.1"/>
</dbReference>
<protein>
    <submittedName>
        <fullName evidence="1">Uncharacterized protein</fullName>
    </submittedName>
</protein>
<name>A0ABU1LIZ0_9BURK</name>
<sequence>MIAAMIFAPAYRLGNKPASSRRELPTLHAFMSRKPARSVGVVLMDR</sequence>
<dbReference type="Proteomes" id="UP001264340">
    <property type="component" value="Unassembled WGS sequence"/>
</dbReference>
<comment type="caution">
    <text evidence="1">The sequence shown here is derived from an EMBL/GenBank/DDBJ whole genome shotgun (WGS) entry which is preliminary data.</text>
</comment>
<evidence type="ECO:0000313" key="2">
    <source>
        <dbReference type="Proteomes" id="UP001264340"/>
    </source>
</evidence>
<dbReference type="EMBL" id="JAVDRP010000001">
    <property type="protein sequence ID" value="MDR6406702.1"/>
    <property type="molecule type" value="Genomic_DNA"/>
</dbReference>
<evidence type="ECO:0000313" key="1">
    <source>
        <dbReference type="EMBL" id="MDR6406702.1"/>
    </source>
</evidence>
<gene>
    <name evidence="1" type="ORF">J2804_000090</name>
</gene>
<proteinExistence type="predicted"/>
<keyword evidence="2" id="KW-1185">Reference proteome</keyword>
<organism evidence="1 2">
    <name type="scientific">Paraburkholderia terricola</name>
    <dbReference type="NCBI Taxonomy" id="169427"/>
    <lineage>
        <taxon>Bacteria</taxon>
        <taxon>Pseudomonadati</taxon>
        <taxon>Pseudomonadota</taxon>
        <taxon>Betaproteobacteria</taxon>
        <taxon>Burkholderiales</taxon>
        <taxon>Burkholderiaceae</taxon>
        <taxon>Paraburkholderia</taxon>
    </lineage>
</organism>